<accession>A0ABR1GJK4</accession>
<dbReference type="Proteomes" id="UP001498476">
    <property type="component" value="Unassembled WGS sequence"/>
</dbReference>
<organism evidence="2 3">
    <name type="scientific">Neonectria punicea</name>
    <dbReference type="NCBI Taxonomy" id="979145"/>
    <lineage>
        <taxon>Eukaryota</taxon>
        <taxon>Fungi</taxon>
        <taxon>Dikarya</taxon>
        <taxon>Ascomycota</taxon>
        <taxon>Pezizomycotina</taxon>
        <taxon>Sordariomycetes</taxon>
        <taxon>Hypocreomycetidae</taxon>
        <taxon>Hypocreales</taxon>
        <taxon>Nectriaceae</taxon>
        <taxon>Neonectria</taxon>
    </lineage>
</organism>
<sequence length="93" mass="9898">MVPSMSVTADDTCCHNSDPNGLQVNIMGAIPGHENAFGILSNNRESHADAIARYSELTGVTDFVVVYFPRGEHSQPSTEQATSGDTAPKGGRY</sequence>
<comment type="caution">
    <text evidence="2">The sequence shown here is derived from an EMBL/GenBank/DDBJ whole genome shotgun (WGS) entry which is preliminary data.</text>
</comment>
<feature type="region of interest" description="Disordered" evidence="1">
    <location>
        <begin position="71"/>
        <end position="93"/>
    </location>
</feature>
<dbReference type="EMBL" id="JAZAVJ010000337">
    <property type="protein sequence ID" value="KAK7398441.1"/>
    <property type="molecule type" value="Genomic_DNA"/>
</dbReference>
<evidence type="ECO:0000313" key="3">
    <source>
        <dbReference type="Proteomes" id="UP001498476"/>
    </source>
</evidence>
<name>A0ABR1GJK4_9HYPO</name>
<gene>
    <name evidence="2" type="ORF">QQX98_012192</name>
</gene>
<feature type="compositionally biased region" description="Polar residues" evidence="1">
    <location>
        <begin position="74"/>
        <end position="85"/>
    </location>
</feature>
<proteinExistence type="predicted"/>
<evidence type="ECO:0000313" key="2">
    <source>
        <dbReference type="EMBL" id="KAK7398441.1"/>
    </source>
</evidence>
<reference evidence="2 3" key="1">
    <citation type="journal article" date="2025" name="Microbiol. Resour. Announc.">
        <title>Draft genome sequences for Neonectria magnoliae and Neonectria punicea, canker pathogens of Liriodendron tulipifera and Acer saccharum in West Virginia.</title>
        <authorList>
            <person name="Petronek H.M."/>
            <person name="Kasson M.T."/>
            <person name="Metheny A.M."/>
            <person name="Stauder C.M."/>
            <person name="Lovett B."/>
            <person name="Lynch S.C."/>
            <person name="Garnas J.R."/>
            <person name="Kasson L.R."/>
            <person name="Stajich J.E."/>
        </authorList>
    </citation>
    <scope>NUCLEOTIDE SEQUENCE [LARGE SCALE GENOMIC DNA]</scope>
    <source>
        <strain evidence="2 3">NRRL 64653</strain>
    </source>
</reference>
<protein>
    <submittedName>
        <fullName evidence="2">Uncharacterized protein</fullName>
    </submittedName>
</protein>
<evidence type="ECO:0000256" key="1">
    <source>
        <dbReference type="SAM" id="MobiDB-lite"/>
    </source>
</evidence>
<keyword evidence="3" id="KW-1185">Reference proteome</keyword>